<feature type="region of interest" description="Disordered" evidence="6">
    <location>
        <begin position="1"/>
        <end position="75"/>
    </location>
</feature>
<accession>A0AA36GE81</accession>
<dbReference type="GO" id="GO:0016787">
    <property type="term" value="F:hydrolase activity"/>
    <property type="evidence" value="ECO:0007669"/>
    <property type="project" value="UniProtKB-KW"/>
</dbReference>
<gene>
    <name evidence="8" type="ORF">MSPICULIGERA_LOCUS25692</name>
</gene>
<keyword evidence="4" id="KW-0067">ATP-binding</keyword>
<evidence type="ECO:0000313" key="9">
    <source>
        <dbReference type="Proteomes" id="UP001177023"/>
    </source>
</evidence>
<evidence type="ECO:0000256" key="1">
    <source>
        <dbReference type="ARBA" id="ARBA00022741"/>
    </source>
</evidence>
<evidence type="ECO:0000256" key="5">
    <source>
        <dbReference type="ARBA" id="ARBA00047984"/>
    </source>
</evidence>
<dbReference type="EMBL" id="CATQJA010002710">
    <property type="protein sequence ID" value="CAJ0587737.1"/>
    <property type="molecule type" value="Genomic_DNA"/>
</dbReference>
<name>A0AA36GE81_9BILA</name>
<feature type="compositionally biased region" description="Acidic residues" evidence="6">
    <location>
        <begin position="59"/>
        <end position="75"/>
    </location>
</feature>
<comment type="catalytic activity">
    <reaction evidence="5">
        <text>ATP + H2O = ADP + phosphate + H(+)</text>
        <dbReference type="Rhea" id="RHEA:13065"/>
        <dbReference type="ChEBI" id="CHEBI:15377"/>
        <dbReference type="ChEBI" id="CHEBI:15378"/>
        <dbReference type="ChEBI" id="CHEBI:30616"/>
        <dbReference type="ChEBI" id="CHEBI:43474"/>
        <dbReference type="ChEBI" id="CHEBI:456216"/>
        <dbReference type="EC" id="3.6.4.13"/>
    </reaction>
</comment>
<dbReference type="Pfam" id="PF08148">
    <property type="entry name" value="DSHCT"/>
    <property type="match status" value="1"/>
</dbReference>
<feature type="domain" description="ATP-dependent RNA helicase Ski2/MTR4 C-terminal" evidence="7">
    <location>
        <begin position="519"/>
        <end position="692"/>
    </location>
</feature>
<dbReference type="InterPro" id="IPR050699">
    <property type="entry name" value="RNA-DNA_Helicase"/>
</dbReference>
<dbReference type="SMART" id="SM01142">
    <property type="entry name" value="DSHCT"/>
    <property type="match status" value="1"/>
</dbReference>
<feature type="compositionally biased region" description="Low complexity" evidence="6">
    <location>
        <begin position="183"/>
        <end position="192"/>
    </location>
</feature>
<dbReference type="PANTHER" id="PTHR12131">
    <property type="entry name" value="ATP-DEPENDENT RNA AND DNA HELICASE"/>
    <property type="match status" value="1"/>
</dbReference>
<evidence type="ECO:0000259" key="7">
    <source>
        <dbReference type="SMART" id="SM01142"/>
    </source>
</evidence>
<evidence type="ECO:0000256" key="2">
    <source>
        <dbReference type="ARBA" id="ARBA00022801"/>
    </source>
</evidence>
<dbReference type="Gene3D" id="1.10.3380.30">
    <property type="match status" value="1"/>
</dbReference>
<dbReference type="GO" id="GO:0070478">
    <property type="term" value="P:nuclear-transcribed mRNA catabolic process, 3'-5' exonucleolytic nonsense-mediated decay"/>
    <property type="evidence" value="ECO:0007669"/>
    <property type="project" value="TreeGrafter"/>
</dbReference>
<dbReference type="GO" id="GO:0055087">
    <property type="term" value="C:Ski complex"/>
    <property type="evidence" value="ECO:0007669"/>
    <property type="project" value="TreeGrafter"/>
</dbReference>
<dbReference type="GO" id="GO:0003724">
    <property type="term" value="F:RNA helicase activity"/>
    <property type="evidence" value="ECO:0007669"/>
    <property type="project" value="UniProtKB-EC"/>
</dbReference>
<keyword evidence="3" id="KW-0347">Helicase</keyword>
<proteinExistence type="predicted"/>
<dbReference type="GO" id="GO:0005524">
    <property type="term" value="F:ATP binding"/>
    <property type="evidence" value="ECO:0007669"/>
    <property type="project" value="UniProtKB-KW"/>
</dbReference>
<feature type="compositionally biased region" description="Basic and acidic residues" evidence="6">
    <location>
        <begin position="42"/>
        <end position="58"/>
    </location>
</feature>
<dbReference type="AlphaFoldDB" id="A0AA36GE81"/>
<feature type="non-terminal residue" evidence="8">
    <location>
        <position position="692"/>
    </location>
</feature>
<dbReference type="Proteomes" id="UP001177023">
    <property type="component" value="Unassembled WGS sequence"/>
</dbReference>
<reference evidence="8" key="1">
    <citation type="submission" date="2023-06" db="EMBL/GenBank/DDBJ databases">
        <authorList>
            <person name="Delattre M."/>
        </authorList>
    </citation>
    <scope>NUCLEOTIDE SEQUENCE</scope>
    <source>
        <strain evidence="8">AF72</strain>
    </source>
</reference>
<dbReference type="PANTHER" id="PTHR12131:SF1">
    <property type="entry name" value="ATP-DEPENDENT RNA HELICASE SUPV3L1, MITOCHONDRIAL-RELATED"/>
    <property type="match status" value="1"/>
</dbReference>
<evidence type="ECO:0000313" key="8">
    <source>
        <dbReference type="EMBL" id="CAJ0587737.1"/>
    </source>
</evidence>
<dbReference type="InterPro" id="IPR012961">
    <property type="entry name" value="Ski2/MTR4_C"/>
</dbReference>
<feature type="region of interest" description="Disordered" evidence="6">
    <location>
        <begin position="150"/>
        <end position="208"/>
    </location>
</feature>
<comment type="caution">
    <text evidence="8">The sequence shown here is derived from an EMBL/GenBank/DDBJ whole genome shotgun (WGS) entry which is preliminary data.</text>
</comment>
<keyword evidence="1" id="KW-0547">Nucleotide-binding</keyword>
<feature type="compositionally biased region" description="Polar residues" evidence="6">
    <location>
        <begin position="159"/>
        <end position="176"/>
    </location>
</feature>
<evidence type="ECO:0000256" key="6">
    <source>
        <dbReference type="SAM" id="MobiDB-lite"/>
    </source>
</evidence>
<protein>
    <recommendedName>
        <fullName evidence="7">ATP-dependent RNA helicase Ski2/MTR4 C-terminal domain-containing protein</fullName>
    </recommendedName>
</protein>
<keyword evidence="9" id="KW-1185">Reference proteome</keyword>
<sequence>MGDDSMQFPTIDKIPASDSATSTSNVKPIMTRPSNHGGGNMRSKETAKRKAEPGFSRDEVDEWEEELEDEDDYVSEMDDFIDDSAADDERALRRELDSACQQPVVPWCRFMPLEVVPESWWKKDHHLLNFLSNNGTRQLMAIASGKAAAPARIQEEKPSFSSSSNRPEAKPSSSVSHKMPTISASASATSSSHLKPHMPSSERLPERRSLEPSNALKVKEQLQLASDKLKEITQPDCPPCFKRASFVAYVEAMLNYYNLRSFMWEFLWVQHRVADARSAGRAVVVNTGRYGLGTRVAILVEMIADKLSVVIPCDKEELFVIKDVGIASHEEADVRALVLYGVDECVKRIGNYDGISMRLLELGPSSLVGICKNLFKLDGADIVAADLRKEAKMASRRKHRKHRLNEPYERLMHNLVQYTNTFSPFEYKELEDLVERKHSLIRATMLHVRAAHNYARTLRFEWSPMGCGNVTEHVDWFFARHRQQQVVEKIKQQLSPDSLVLSTDYQDRLKMLKMLNYVDTHDMVTYKGAAARELKFQPVLITELILDGKMDGRAPEEIAALLSATIPVDHRFTPAATLGPDLHIIRRIRSDILETRSRIRAKARAAGGLRVELNDDLCFDWIQVVLLWAKGKGVAEITEETDCQEDLIVRCIQRIEEVIKGATAAANTLAGKNNGPAETALKKAAKLLNRED</sequence>
<organism evidence="8 9">
    <name type="scientific">Mesorhabditis spiculigera</name>
    <dbReference type="NCBI Taxonomy" id="96644"/>
    <lineage>
        <taxon>Eukaryota</taxon>
        <taxon>Metazoa</taxon>
        <taxon>Ecdysozoa</taxon>
        <taxon>Nematoda</taxon>
        <taxon>Chromadorea</taxon>
        <taxon>Rhabditida</taxon>
        <taxon>Rhabditina</taxon>
        <taxon>Rhabditomorpha</taxon>
        <taxon>Rhabditoidea</taxon>
        <taxon>Rhabditidae</taxon>
        <taxon>Mesorhabditinae</taxon>
        <taxon>Mesorhabditis</taxon>
    </lineage>
</organism>
<evidence type="ECO:0000256" key="3">
    <source>
        <dbReference type="ARBA" id="ARBA00022806"/>
    </source>
</evidence>
<evidence type="ECO:0000256" key="4">
    <source>
        <dbReference type="ARBA" id="ARBA00022840"/>
    </source>
</evidence>
<keyword evidence="2" id="KW-0378">Hydrolase</keyword>